<name>A0A2B8BH40_9PROT</name>
<dbReference type="PANTHER" id="PTHR33446:SF2">
    <property type="entry name" value="PROTEIN TONB"/>
    <property type="match status" value="1"/>
</dbReference>
<evidence type="ECO:0000256" key="3">
    <source>
        <dbReference type="ARBA" id="ARBA00022448"/>
    </source>
</evidence>
<keyword evidence="8" id="KW-1133">Transmembrane helix</keyword>
<evidence type="ECO:0000256" key="8">
    <source>
        <dbReference type="ARBA" id="ARBA00022989"/>
    </source>
</evidence>
<dbReference type="Gene3D" id="3.30.1150.10">
    <property type="match status" value="1"/>
</dbReference>
<dbReference type="InterPro" id="IPR051045">
    <property type="entry name" value="TonB-dependent_transducer"/>
</dbReference>
<keyword evidence="7" id="KW-0653">Protein transport</keyword>
<feature type="domain" description="TonB C-terminal" evidence="11">
    <location>
        <begin position="236"/>
        <end position="327"/>
    </location>
</feature>
<dbReference type="EMBL" id="PDKW01000040">
    <property type="protein sequence ID" value="PGH57205.1"/>
    <property type="molecule type" value="Genomic_DNA"/>
</dbReference>
<feature type="compositionally biased region" description="Low complexity" evidence="10">
    <location>
        <begin position="71"/>
        <end position="80"/>
    </location>
</feature>
<feature type="region of interest" description="Disordered" evidence="10">
    <location>
        <begin position="71"/>
        <end position="231"/>
    </location>
</feature>
<keyword evidence="3" id="KW-0813">Transport</keyword>
<comment type="caution">
    <text evidence="12">The sequence shown here is derived from an EMBL/GenBank/DDBJ whole genome shotgun (WGS) entry which is preliminary data.</text>
</comment>
<evidence type="ECO:0000256" key="7">
    <source>
        <dbReference type="ARBA" id="ARBA00022927"/>
    </source>
</evidence>
<dbReference type="SUPFAM" id="SSF74653">
    <property type="entry name" value="TolA/TonB C-terminal domain"/>
    <property type="match status" value="1"/>
</dbReference>
<evidence type="ECO:0000256" key="5">
    <source>
        <dbReference type="ARBA" id="ARBA00022519"/>
    </source>
</evidence>
<keyword evidence="13" id="KW-1185">Reference proteome</keyword>
<proteinExistence type="inferred from homology"/>
<gene>
    <name evidence="12" type="ORF">CRT60_12085</name>
</gene>
<dbReference type="GO" id="GO:0015031">
    <property type="term" value="P:protein transport"/>
    <property type="evidence" value="ECO:0007669"/>
    <property type="project" value="UniProtKB-KW"/>
</dbReference>
<organism evidence="12 13">
    <name type="scientific">Azospirillum palustre</name>
    <dbReference type="NCBI Taxonomy" id="2044885"/>
    <lineage>
        <taxon>Bacteria</taxon>
        <taxon>Pseudomonadati</taxon>
        <taxon>Pseudomonadota</taxon>
        <taxon>Alphaproteobacteria</taxon>
        <taxon>Rhodospirillales</taxon>
        <taxon>Azospirillaceae</taxon>
        <taxon>Azospirillum</taxon>
    </lineage>
</organism>
<dbReference type="Pfam" id="PF03544">
    <property type="entry name" value="TonB_C"/>
    <property type="match status" value="1"/>
</dbReference>
<evidence type="ECO:0000256" key="10">
    <source>
        <dbReference type="SAM" id="MobiDB-lite"/>
    </source>
</evidence>
<dbReference type="PROSITE" id="PS52015">
    <property type="entry name" value="TONB_CTD"/>
    <property type="match status" value="1"/>
</dbReference>
<dbReference type="OrthoDB" id="8481221at2"/>
<dbReference type="InterPro" id="IPR006260">
    <property type="entry name" value="TonB/TolA_C"/>
</dbReference>
<dbReference type="Proteomes" id="UP000225379">
    <property type="component" value="Unassembled WGS sequence"/>
</dbReference>
<accession>A0A2B8BH40</accession>
<evidence type="ECO:0000313" key="12">
    <source>
        <dbReference type="EMBL" id="PGH57205.1"/>
    </source>
</evidence>
<feature type="compositionally biased region" description="Low complexity" evidence="10">
    <location>
        <begin position="206"/>
        <end position="218"/>
    </location>
</feature>
<evidence type="ECO:0000259" key="11">
    <source>
        <dbReference type="PROSITE" id="PS52015"/>
    </source>
</evidence>
<evidence type="ECO:0000313" key="13">
    <source>
        <dbReference type="Proteomes" id="UP000225379"/>
    </source>
</evidence>
<evidence type="ECO:0000256" key="1">
    <source>
        <dbReference type="ARBA" id="ARBA00004383"/>
    </source>
</evidence>
<dbReference type="NCBIfam" id="TIGR01352">
    <property type="entry name" value="tonB_Cterm"/>
    <property type="match status" value="1"/>
</dbReference>
<dbReference type="GO" id="GO:0031992">
    <property type="term" value="F:energy transducer activity"/>
    <property type="evidence" value="ECO:0007669"/>
    <property type="project" value="TreeGrafter"/>
</dbReference>
<dbReference type="PANTHER" id="PTHR33446">
    <property type="entry name" value="PROTEIN TONB-RELATED"/>
    <property type="match status" value="1"/>
</dbReference>
<protein>
    <recommendedName>
        <fullName evidence="11">TonB C-terminal domain-containing protein</fullName>
    </recommendedName>
</protein>
<keyword evidence="5" id="KW-0997">Cell inner membrane</keyword>
<keyword evidence="4" id="KW-1003">Cell membrane</keyword>
<evidence type="ECO:0000256" key="4">
    <source>
        <dbReference type="ARBA" id="ARBA00022475"/>
    </source>
</evidence>
<dbReference type="GO" id="GO:0055085">
    <property type="term" value="P:transmembrane transport"/>
    <property type="evidence" value="ECO:0007669"/>
    <property type="project" value="InterPro"/>
</dbReference>
<comment type="similarity">
    <text evidence="2">Belongs to the TonB family.</text>
</comment>
<dbReference type="GO" id="GO:0098797">
    <property type="term" value="C:plasma membrane protein complex"/>
    <property type="evidence" value="ECO:0007669"/>
    <property type="project" value="TreeGrafter"/>
</dbReference>
<dbReference type="AlphaFoldDB" id="A0A2B8BH40"/>
<dbReference type="RefSeq" id="WP_098736656.1">
    <property type="nucleotide sequence ID" value="NZ_PDKW01000040.1"/>
</dbReference>
<dbReference type="InterPro" id="IPR037682">
    <property type="entry name" value="TonB_C"/>
</dbReference>
<keyword evidence="6" id="KW-0812">Transmembrane</keyword>
<keyword evidence="9" id="KW-0472">Membrane</keyword>
<evidence type="ECO:0000256" key="6">
    <source>
        <dbReference type="ARBA" id="ARBA00022692"/>
    </source>
</evidence>
<reference evidence="13" key="1">
    <citation type="submission" date="2017-10" db="EMBL/GenBank/DDBJ databases">
        <authorList>
            <person name="Kravchenko I.K."/>
            <person name="Grouzdev D.S."/>
        </authorList>
    </citation>
    <scope>NUCLEOTIDE SEQUENCE [LARGE SCALE GENOMIC DNA]</scope>
    <source>
        <strain evidence="13">B2</strain>
    </source>
</reference>
<evidence type="ECO:0000256" key="9">
    <source>
        <dbReference type="ARBA" id="ARBA00023136"/>
    </source>
</evidence>
<sequence>MHEQWLIATQRLAVEAAPVLATRTEAARWSLPLSFALHAGMIGLVTGLHAPPEPPPSVVSVELSFVAVAAEPASPSEPVADSTVGADTGAHSEPAPEPAAEPEQPSDTRSTEPEMPPDVARPPVAEPQAEKSPAEEPPIDESPVTEVSMPVPSEPTKVETPPPAQPPVLARRPPHSPLRRTPSPTRPTPAAVPPADRAGATKEQTAPAPAVPAVQAAAPAPPSSDAPPKSDREAADYFGAIQARLARHKVYPPAARQRRQEGIVLVRFTIVADGTITGWAVVEGSGHGILDQAAEEMIRRASPLPPIPVEMGRTRIDITLPVRFALQ</sequence>
<comment type="subcellular location">
    <subcellularLocation>
        <location evidence="1">Cell inner membrane</location>
        <topology evidence="1">Single-pass membrane protein</topology>
        <orientation evidence="1">Periplasmic side</orientation>
    </subcellularLocation>
</comment>
<evidence type="ECO:0000256" key="2">
    <source>
        <dbReference type="ARBA" id="ARBA00006555"/>
    </source>
</evidence>